<name>A0A075M4R0_9CAUD</name>
<protein>
    <recommendedName>
        <fullName evidence="4">Coil containing protein</fullName>
    </recommendedName>
</protein>
<dbReference type="KEGG" id="vg:20283182"/>
<dbReference type="RefSeq" id="YP_009055960.1">
    <property type="nucleotide sequence ID" value="NC_024788.1"/>
</dbReference>
<evidence type="ECO:0008006" key="4">
    <source>
        <dbReference type="Google" id="ProtNLM"/>
    </source>
</evidence>
<keyword evidence="3" id="KW-1185">Reference proteome</keyword>
<evidence type="ECO:0000313" key="2">
    <source>
        <dbReference type="EMBL" id="AIF72071.1"/>
    </source>
</evidence>
<keyword evidence="1" id="KW-0175">Coiled coil</keyword>
<evidence type="ECO:0000313" key="3">
    <source>
        <dbReference type="Proteomes" id="UP000028561"/>
    </source>
</evidence>
<dbReference type="Proteomes" id="UP000028561">
    <property type="component" value="Segment"/>
</dbReference>
<dbReference type="EMBL" id="KJ489402">
    <property type="protein sequence ID" value="AIF72071.1"/>
    <property type="molecule type" value="Genomic_DNA"/>
</dbReference>
<proteinExistence type="predicted"/>
<evidence type="ECO:0000256" key="1">
    <source>
        <dbReference type="SAM" id="Coils"/>
    </source>
</evidence>
<reference evidence="3" key="1">
    <citation type="submission" date="2014-09" db="EMBL/GenBank/DDBJ databases">
        <title>Genomic characterization and comparison of seven Myoviridae bacteriophage infecting Bacillus thuringiensis.</title>
        <authorList>
            <person name="Sauder A.B."/>
            <person name="McKenzie Q.R."/>
            <person name="Temple L.M."/>
            <person name="Alexis B.K."/>
            <person name="Al-Atrache Z."/>
            <person name="Lewis L.O."/>
            <person name="Loesser-Casey K.E."/>
            <person name="Mitchell K.J."/>
        </authorList>
    </citation>
    <scope>NUCLEOTIDE SEQUENCE [LARGE SCALE GENOMIC DNA]</scope>
</reference>
<feature type="coiled-coil region" evidence="1">
    <location>
        <begin position="7"/>
        <end position="34"/>
    </location>
</feature>
<dbReference type="GeneID" id="20283182"/>
<accession>A0A075M4R0</accession>
<organism evidence="2 3">
    <name type="scientific">Bacillus phage Riley</name>
    <dbReference type="NCBI Taxonomy" id="1486662"/>
    <lineage>
        <taxon>Viruses</taxon>
        <taxon>Duplodnaviria</taxon>
        <taxon>Heunggongvirae</taxon>
        <taxon>Uroviricota</taxon>
        <taxon>Caudoviricetes</taxon>
        <taxon>Herelleviridae</taxon>
        <taxon>Bastillevirinae</taxon>
        <taxon>Bequatrovirus</taxon>
        <taxon>Bequatrovirus riley</taxon>
    </lineage>
</organism>
<reference evidence="2 3" key="2">
    <citation type="journal article" date="2016" name="Virology (Lond)">
        <title>Genomic characterization and comparison of seven Myoviridae bacteriophage infecting Bacillus thuringiensis.</title>
        <authorList>
            <person name="Sauder A.B."/>
            <person name="Quinn M.R."/>
            <person name="Brouillette A."/>
            <person name="Caruso S."/>
            <person name="Cresawn S."/>
            <person name="Erill I."/>
            <person name="Lewis L."/>
            <person name="Loesser-Casey K."/>
            <person name="Pate M."/>
            <person name="Scott C."/>
            <person name="Stockwell S."/>
            <person name="Temple L."/>
        </authorList>
    </citation>
    <scope>NUCLEOTIDE SEQUENCE [LARGE SCALE GENOMIC DNA]</scope>
</reference>
<sequence>MNNLSKIASLKAELEKLEKEQAEFNALSEDKQLAITLHSMMCNWNHVDGCGWDYEVSKGTHNWDGYAHKNWLEKSKELIKFCAWENVEVPVAVEILKLGKGF</sequence>